<gene>
    <name evidence="8" type="ORF">QOZ99_003368</name>
</gene>
<evidence type="ECO:0000313" key="9">
    <source>
        <dbReference type="Proteomes" id="UP001235094"/>
    </source>
</evidence>
<feature type="domain" description="ABC transporter" evidence="7">
    <location>
        <begin position="44"/>
        <end position="263"/>
    </location>
</feature>
<feature type="compositionally biased region" description="Low complexity" evidence="6">
    <location>
        <begin position="1"/>
        <end position="12"/>
    </location>
</feature>
<dbReference type="SMART" id="SM00382">
    <property type="entry name" value="AAA"/>
    <property type="match status" value="1"/>
</dbReference>
<dbReference type="GO" id="GO:0005524">
    <property type="term" value="F:ATP binding"/>
    <property type="evidence" value="ECO:0007669"/>
    <property type="project" value="UniProtKB-KW"/>
</dbReference>
<keyword evidence="9" id="KW-1185">Reference proteome</keyword>
<keyword evidence="4" id="KW-0547">Nucleotide-binding</keyword>
<dbReference type="EMBL" id="JAUSVR010000012">
    <property type="protein sequence ID" value="MDQ0512463.1"/>
    <property type="molecule type" value="Genomic_DNA"/>
</dbReference>
<evidence type="ECO:0000256" key="1">
    <source>
        <dbReference type="ARBA" id="ARBA00005417"/>
    </source>
</evidence>
<dbReference type="InterPro" id="IPR003439">
    <property type="entry name" value="ABC_transporter-like_ATP-bd"/>
</dbReference>
<dbReference type="InterPro" id="IPR017871">
    <property type="entry name" value="ABC_transporter-like_CS"/>
</dbReference>
<dbReference type="CDD" id="cd03260">
    <property type="entry name" value="ABC_PstB_phosphate_transporter"/>
    <property type="match status" value="1"/>
</dbReference>
<comment type="similarity">
    <text evidence="1">Belongs to the ABC transporter superfamily.</text>
</comment>
<organism evidence="8 9">
    <name type="scientific">Ancylobacter amanitiformis</name>
    <dbReference type="NCBI Taxonomy" id="217069"/>
    <lineage>
        <taxon>Bacteria</taxon>
        <taxon>Pseudomonadati</taxon>
        <taxon>Pseudomonadota</taxon>
        <taxon>Alphaproteobacteria</taxon>
        <taxon>Hyphomicrobiales</taxon>
        <taxon>Xanthobacteraceae</taxon>
        <taxon>Ancylobacter</taxon>
    </lineage>
</organism>
<keyword evidence="5 8" id="KW-0067">ATP-binding</keyword>
<evidence type="ECO:0000256" key="3">
    <source>
        <dbReference type="ARBA" id="ARBA00022592"/>
    </source>
</evidence>
<dbReference type="Pfam" id="PF00005">
    <property type="entry name" value="ABC_tran"/>
    <property type="match status" value="1"/>
</dbReference>
<dbReference type="InterPro" id="IPR005670">
    <property type="entry name" value="PstB-like"/>
</dbReference>
<comment type="caution">
    <text evidence="8">The sequence shown here is derived from an EMBL/GenBank/DDBJ whole genome shotgun (WGS) entry which is preliminary data.</text>
</comment>
<dbReference type="Proteomes" id="UP001235094">
    <property type="component" value="Unassembled WGS sequence"/>
</dbReference>
<evidence type="ECO:0000259" key="7">
    <source>
        <dbReference type="PROSITE" id="PS50893"/>
    </source>
</evidence>
<keyword evidence="2" id="KW-0813">Transport</keyword>
<dbReference type="Gene3D" id="3.40.50.300">
    <property type="entry name" value="P-loop containing nucleotide triphosphate hydrolases"/>
    <property type="match status" value="1"/>
</dbReference>
<sequence>MPTTPESTAATPASPPVPPHVPQGVADAGASIDLDVHDLDIRELDVRDLSRRVSGRTLVDRVTVAIRQGEILAIVGPSGAGKSSFIRLLNRLDEPTGGTVLFKRQDYRQIDPRVLRQRVGMVLQTPFLFPGTVAANLAFGPAQRGRTLPADEIAALLAKVELPGYEPRDVSTLSGGEAQRVSLARSLANQPEVLLLDEPTSALDEENVRGIEQLIMTINRTSGTTCVIVTHNREQALRIAPRTLYLDAGRLVAVGNTREVLDAH</sequence>
<name>A0ABU0LUV8_9HYPH</name>
<dbReference type="InterPro" id="IPR003593">
    <property type="entry name" value="AAA+_ATPase"/>
</dbReference>
<dbReference type="PROSITE" id="PS00211">
    <property type="entry name" value="ABC_TRANSPORTER_1"/>
    <property type="match status" value="1"/>
</dbReference>
<evidence type="ECO:0000313" key="8">
    <source>
        <dbReference type="EMBL" id="MDQ0512463.1"/>
    </source>
</evidence>
<dbReference type="InterPro" id="IPR027417">
    <property type="entry name" value="P-loop_NTPase"/>
</dbReference>
<evidence type="ECO:0000256" key="6">
    <source>
        <dbReference type="SAM" id="MobiDB-lite"/>
    </source>
</evidence>
<proteinExistence type="inferred from homology"/>
<accession>A0ABU0LUV8</accession>
<evidence type="ECO:0000256" key="2">
    <source>
        <dbReference type="ARBA" id="ARBA00022448"/>
    </source>
</evidence>
<evidence type="ECO:0000256" key="5">
    <source>
        <dbReference type="ARBA" id="ARBA00022840"/>
    </source>
</evidence>
<evidence type="ECO:0000256" key="4">
    <source>
        <dbReference type="ARBA" id="ARBA00022741"/>
    </source>
</evidence>
<dbReference type="SUPFAM" id="SSF52540">
    <property type="entry name" value="P-loop containing nucleoside triphosphate hydrolases"/>
    <property type="match status" value="1"/>
</dbReference>
<dbReference type="PROSITE" id="PS50893">
    <property type="entry name" value="ABC_TRANSPORTER_2"/>
    <property type="match status" value="1"/>
</dbReference>
<protein>
    <submittedName>
        <fullName evidence="8">ABC transport system ATP-binding protein</fullName>
    </submittedName>
</protein>
<dbReference type="PANTHER" id="PTHR43423">
    <property type="entry name" value="ABC TRANSPORTER I FAMILY MEMBER 17"/>
    <property type="match status" value="1"/>
</dbReference>
<keyword evidence="3" id="KW-0592">Phosphate transport</keyword>
<feature type="region of interest" description="Disordered" evidence="6">
    <location>
        <begin position="1"/>
        <end position="26"/>
    </location>
</feature>
<dbReference type="PANTHER" id="PTHR43423:SF1">
    <property type="entry name" value="ABC TRANSPORTER I FAMILY MEMBER 17"/>
    <property type="match status" value="1"/>
</dbReference>
<dbReference type="RefSeq" id="WP_306891145.1">
    <property type="nucleotide sequence ID" value="NZ_JAUSVR010000012.1"/>
</dbReference>
<reference evidence="8 9" key="1">
    <citation type="submission" date="2023-07" db="EMBL/GenBank/DDBJ databases">
        <title>Genomic Encyclopedia of Type Strains, Phase IV (KMG-IV): sequencing the most valuable type-strain genomes for metagenomic binning, comparative biology and taxonomic classification.</title>
        <authorList>
            <person name="Goeker M."/>
        </authorList>
    </citation>
    <scope>NUCLEOTIDE SEQUENCE [LARGE SCALE GENOMIC DNA]</scope>
    <source>
        <strain evidence="8 9">DSM 15561</strain>
    </source>
</reference>